<dbReference type="RefSeq" id="WP_008737241.1">
    <property type="nucleotide sequence ID" value="NZ_CP004387.1"/>
</dbReference>
<dbReference type="InterPro" id="IPR002877">
    <property type="entry name" value="RNA_MeTrfase_FtsJ_dom"/>
</dbReference>
<dbReference type="OrthoDB" id="154490at2"/>
<feature type="binding site" evidence="7">
    <location>
        <begin position="220"/>
        <end position="223"/>
    </location>
    <ligand>
        <name>S-adenosyl-L-methionine</name>
        <dbReference type="ChEBI" id="CHEBI:59789"/>
    </ligand>
</feature>
<dbReference type="PIRSF" id="PIRSF028774">
    <property type="entry name" value="UCP028774"/>
    <property type="match status" value="1"/>
</dbReference>
<dbReference type="EMBL" id="CP004387">
    <property type="protein sequence ID" value="AJD48596.1"/>
    <property type="molecule type" value="Genomic_DNA"/>
</dbReference>
<reference evidence="11 12" key="1">
    <citation type="journal article" date="2012" name="J. Bacteriol.">
        <title>Genome sequence of an alkane-degrading bacterium, Alcanivorax pacificus type strain W11-5, isolated from deep sea sediment.</title>
        <authorList>
            <person name="Lai Q."/>
            <person name="Shao Z."/>
        </authorList>
    </citation>
    <scope>NUCLEOTIDE SEQUENCE [LARGE SCALE GENOMIC DNA]</scope>
    <source>
        <strain evidence="11 12">W11-5</strain>
    </source>
</reference>
<evidence type="ECO:0000313" key="11">
    <source>
        <dbReference type="EMBL" id="AJD48596.1"/>
    </source>
</evidence>
<evidence type="ECO:0000256" key="4">
    <source>
        <dbReference type="ARBA" id="ARBA00022679"/>
    </source>
</evidence>
<dbReference type="PANTHER" id="PTHR37524">
    <property type="entry name" value="RIBOSOMAL RNA LARGE SUBUNIT METHYLTRANSFERASE M"/>
    <property type="match status" value="1"/>
</dbReference>
<feature type="binding site" evidence="7">
    <location>
        <position position="275"/>
    </location>
    <ligand>
        <name>S-adenosyl-L-methionine</name>
        <dbReference type="ChEBI" id="CHEBI:59789"/>
    </ligand>
</feature>
<name>A0A0B4XND6_9GAMM</name>
<dbReference type="Pfam" id="PF18125">
    <property type="entry name" value="RlmM_FDX"/>
    <property type="match status" value="1"/>
</dbReference>
<dbReference type="Pfam" id="PF01728">
    <property type="entry name" value="FtsJ"/>
    <property type="match status" value="1"/>
</dbReference>
<evidence type="ECO:0000259" key="9">
    <source>
        <dbReference type="Pfam" id="PF18125"/>
    </source>
</evidence>
<feature type="binding site" evidence="7">
    <location>
        <position position="259"/>
    </location>
    <ligand>
        <name>S-adenosyl-L-methionine</name>
        <dbReference type="ChEBI" id="CHEBI:59789"/>
    </ligand>
</feature>
<keyword evidence="5 7" id="KW-0949">S-adenosyl-L-methionine</keyword>
<gene>
    <name evidence="11" type="ORF">S7S_10920</name>
</gene>
<dbReference type="Gene3D" id="3.30.2300.20">
    <property type="match status" value="1"/>
</dbReference>
<accession>A0A0B4XND6</accession>
<feature type="domain" description="RlmM ferredoxin-like" evidence="9">
    <location>
        <begin position="10"/>
        <end position="55"/>
    </location>
</feature>
<dbReference type="InterPro" id="IPR029063">
    <property type="entry name" value="SAM-dependent_MTases_sf"/>
</dbReference>
<proteinExistence type="predicted"/>
<protein>
    <submittedName>
        <fullName evidence="11">23S rRNA C2498 ribose 2'-O-ribose methyltransferase</fullName>
    </submittedName>
</protein>
<dbReference type="Pfam" id="PF21239">
    <property type="entry name" value="RLMM_N"/>
    <property type="match status" value="1"/>
</dbReference>
<feature type="domain" description="Ribosomal RNA methyltransferase FtsJ" evidence="8">
    <location>
        <begin position="185"/>
        <end position="275"/>
    </location>
</feature>
<evidence type="ECO:0000256" key="3">
    <source>
        <dbReference type="ARBA" id="ARBA00022603"/>
    </source>
</evidence>
<dbReference type="InterPro" id="IPR040739">
    <property type="entry name" value="RlmM_FDX"/>
</dbReference>
<dbReference type="SUPFAM" id="SSF53335">
    <property type="entry name" value="S-adenosyl-L-methionine-dependent methyltransferases"/>
    <property type="match status" value="1"/>
</dbReference>
<dbReference type="NCBIfam" id="NF008734">
    <property type="entry name" value="PRK11760.1"/>
    <property type="match status" value="1"/>
</dbReference>
<evidence type="ECO:0000256" key="6">
    <source>
        <dbReference type="PIRSR" id="PIRSR028774-1"/>
    </source>
</evidence>
<keyword evidence="1" id="KW-0963">Cytoplasm</keyword>
<dbReference type="InterPro" id="IPR011224">
    <property type="entry name" value="rRNA_MeTrfase_M"/>
</dbReference>
<evidence type="ECO:0000313" key="12">
    <source>
        <dbReference type="Proteomes" id="UP000006764"/>
    </source>
</evidence>
<dbReference type="Gene3D" id="3.30.70.2810">
    <property type="match status" value="1"/>
</dbReference>
<evidence type="ECO:0000256" key="7">
    <source>
        <dbReference type="PIRSR" id="PIRSR028774-2"/>
    </source>
</evidence>
<dbReference type="InterPro" id="IPR048646">
    <property type="entry name" value="RlmM_THUMP-like"/>
</dbReference>
<evidence type="ECO:0000259" key="10">
    <source>
        <dbReference type="Pfam" id="PF21239"/>
    </source>
</evidence>
<evidence type="ECO:0000256" key="5">
    <source>
        <dbReference type="ARBA" id="ARBA00022691"/>
    </source>
</evidence>
<keyword evidence="3 11" id="KW-0489">Methyltransferase</keyword>
<feature type="binding site" evidence="7">
    <location>
        <position position="187"/>
    </location>
    <ligand>
        <name>S-adenosyl-L-methionine</name>
        <dbReference type="ChEBI" id="CHEBI:59789"/>
    </ligand>
</feature>
<feature type="binding site" evidence="7">
    <location>
        <position position="239"/>
    </location>
    <ligand>
        <name>S-adenosyl-L-methionine</name>
        <dbReference type="ChEBI" id="CHEBI:59789"/>
    </ligand>
</feature>
<feature type="active site" description="Proton acceptor" evidence="6">
    <location>
        <position position="304"/>
    </location>
</feature>
<dbReference type="Gene3D" id="3.40.50.150">
    <property type="entry name" value="Vaccinia Virus protein VP39"/>
    <property type="match status" value="1"/>
</dbReference>
<dbReference type="HOGENOM" id="CLU_043780_0_0_6"/>
<dbReference type="GO" id="GO:0006364">
    <property type="term" value="P:rRNA processing"/>
    <property type="evidence" value="ECO:0007669"/>
    <property type="project" value="UniProtKB-KW"/>
</dbReference>
<organism evidence="11 12">
    <name type="scientific">Isoalcanivorax pacificus W11-5</name>
    <dbReference type="NCBI Taxonomy" id="391936"/>
    <lineage>
        <taxon>Bacteria</taxon>
        <taxon>Pseudomonadati</taxon>
        <taxon>Pseudomonadota</taxon>
        <taxon>Gammaproteobacteria</taxon>
        <taxon>Oceanospirillales</taxon>
        <taxon>Alcanivoracaceae</taxon>
        <taxon>Isoalcanivorax</taxon>
    </lineage>
</organism>
<feature type="domain" description="Ribosomal RNA large subunit methyltransferase M THUMP-like" evidence="10">
    <location>
        <begin position="86"/>
        <end position="161"/>
    </location>
</feature>
<evidence type="ECO:0000256" key="1">
    <source>
        <dbReference type="ARBA" id="ARBA00022490"/>
    </source>
</evidence>
<evidence type="ECO:0000256" key="2">
    <source>
        <dbReference type="ARBA" id="ARBA00022552"/>
    </source>
</evidence>
<dbReference type="Proteomes" id="UP000006764">
    <property type="component" value="Chromosome"/>
</dbReference>
<keyword evidence="2" id="KW-0698">rRNA processing</keyword>
<dbReference type="STRING" id="391936.S7S_10920"/>
<dbReference type="GO" id="GO:0032259">
    <property type="term" value="P:methylation"/>
    <property type="evidence" value="ECO:0007669"/>
    <property type="project" value="UniProtKB-KW"/>
</dbReference>
<dbReference type="KEGG" id="apac:S7S_10920"/>
<dbReference type="GO" id="GO:0008168">
    <property type="term" value="F:methyltransferase activity"/>
    <property type="evidence" value="ECO:0007669"/>
    <property type="project" value="UniProtKB-KW"/>
</dbReference>
<sequence>MNGKTIQADTLLVLCRPGFENDCAAELTQQAAGLGQGGYARAKDNAGFLTWHMPGESVLPLWQSARIFPRTAWPVLAPFRELPQEDRIGPLLALAREVGPVGAVRLEYPDTNEGRGLQRFVRGFRKAFEQALRKQGLLVPGQGQRILQVFFEHSGQGFLGWGDTAHSGIWEQGIPRLRLPAEAPSRSALKIEEAWLRLMTPQERTHWLAAGRSAVDLGAAPGGWTWQLARHGVRVTAVDHGRLVPALLADFPVSHVSGDAFTWRPPRPQDWLVCDVVDKPARTLALMEKWLVNGWAKVAVFNLKLPMKQRHATVAALLSRLDAALPPGTVIRAAQLYHDREEITVVVLPPLMASR</sequence>
<keyword evidence="12" id="KW-1185">Reference proteome</keyword>
<dbReference type="AlphaFoldDB" id="A0A0B4XND6"/>
<dbReference type="PANTHER" id="PTHR37524:SF2">
    <property type="entry name" value="RIBOSOMAL RNA METHYLTRANSFERASE FTSJ DOMAIN-CONTAINING PROTEIN"/>
    <property type="match status" value="1"/>
</dbReference>
<keyword evidence="4 11" id="KW-0808">Transferase</keyword>
<evidence type="ECO:0000259" key="8">
    <source>
        <dbReference type="Pfam" id="PF01728"/>
    </source>
</evidence>